<feature type="transmembrane region" description="Helical" evidence="1">
    <location>
        <begin position="157"/>
        <end position="176"/>
    </location>
</feature>
<evidence type="ECO:0000313" key="3">
    <source>
        <dbReference type="Proteomes" id="UP000035017"/>
    </source>
</evidence>
<keyword evidence="1" id="KW-0812">Transmembrane</keyword>
<evidence type="ECO:0000313" key="2">
    <source>
        <dbReference type="EMBL" id="KIQ03429.1"/>
    </source>
</evidence>
<sequence>MRQSRVDLKHINLRAVVGAVLFSLTAFLAFTLPDHPDALGMDAFLRLPLEWPVIAILVLMTRGFLRRLIIYLCALLVFVVLFLKIADIGVQTAFQRQFNPYLDLKMLADGWNLISGTIGTPAALIALTGGILIVLLVVIIFLNSLRQMAEAQASLRRLFIGVFACIIAGAVSLFWIDRTRVELATPTYLTGRLGLVVRSFADMQVFEKQLGAGLGPRDGTGLFQAVKGKNVFVIFVESYGRSAVDDPRYSGVTLPRLSAMETQIEAIGLQAATGWVTSPTVGGLSWLAHGTLLSGLWVDSQARYDRLMISRQPSLNRLFLQAGWQTVAVMPAITMAWPEADYYGYNQILSATGLEYRGKPFNWVTMPDQYTLSAFDRLALKPASLRGQNVMAEIALISSHAPWTPVPKLVDWDAVGDGSIFNGQATSGDPPSVVWANPERVSSQYIQTIDYSLATLGDFMARQGKGAVYIILGDHQPASIITGRDASRAVPVHIVTDDAQLLARFRKDGFTSGMTPVNATEERPMSGLRQLLIDAFSNVDK</sequence>
<dbReference type="SUPFAM" id="SSF53649">
    <property type="entry name" value="Alkaline phosphatase-like"/>
    <property type="match status" value="1"/>
</dbReference>
<dbReference type="AlphaFoldDB" id="A0A0D0K4R6"/>
<feature type="transmembrane region" description="Helical" evidence="1">
    <location>
        <begin position="122"/>
        <end position="145"/>
    </location>
</feature>
<feature type="transmembrane region" description="Helical" evidence="1">
    <location>
        <begin position="43"/>
        <end position="61"/>
    </location>
</feature>
<reference evidence="2 3" key="1">
    <citation type="submission" date="2014-12" db="EMBL/GenBank/DDBJ databases">
        <title>16Stimator: statistical estimation of ribosomal gene copy numbers from draft genome assemblies.</title>
        <authorList>
            <person name="Perisin M.A."/>
            <person name="Vetter M."/>
            <person name="Gilbert J.A."/>
            <person name="Bergelson J."/>
        </authorList>
    </citation>
    <scope>NUCLEOTIDE SEQUENCE [LARGE SCALE GENOMIC DNA]</scope>
    <source>
        <strain evidence="2 3">MEJ076</strain>
    </source>
</reference>
<protein>
    <submittedName>
        <fullName evidence="2">Sulfatase</fullName>
    </submittedName>
</protein>
<feature type="transmembrane region" description="Helical" evidence="1">
    <location>
        <begin position="68"/>
        <end position="86"/>
    </location>
</feature>
<proteinExistence type="predicted"/>
<dbReference type="InterPro" id="IPR017850">
    <property type="entry name" value="Alkaline_phosphatase_core_sf"/>
</dbReference>
<keyword evidence="1" id="KW-1133">Transmembrane helix</keyword>
<organism evidence="2 3">
    <name type="scientific">Agrobacterium tumefaciens</name>
    <dbReference type="NCBI Taxonomy" id="358"/>
    <lineage>
        <taxon>Bacteria</taxon>
        <taxon>Pseudomonadati</taxon>
        <taxon>Pseudomonadota</taxon>
        <taxon>Alphaproteobacteria</taxon>
        <taxon>Hyphomicrobiales</taxon>
        <taxon>Rhizobiaceae</taxon>
        <taxon>Rhizobium/Agrobacterium group</taxon>
        <taxon>Agrobacterium</taxon>
        <taxon>Agrobacterium tumefaciens complex</taxon>
    </lineage>
</organism>
<gene>
    <name evidence="2" type="ORF">RU07_08220</name>
</gene>
<accession>A0A0D0K4R6</accession>
<name>A0A0D0K4R6_AGRTU</name>
<dbReference type="OrthoDB" id="1376015at2"/>
<keyword evidence="1" id="KW-0472">Membrane</keyword>
<comment type="caution">
    <text evidence="2">The sequence shown here is derived from an EMBL/GenBank/DDBJ whole genome shotgun (WGS) entry which is preliminary data.</text>
</comment>
<dbReference type="Gene3D" id="3.40.720.10">
    <property type="entry name" value="Alkaline Phosphatase, subunit A"/>
    <property type="match status" value="1"/>
</dbReference>
<evidence type="ECO:0000256" key="1">
    <source>
        <dbReference type="SAM" id="Phobius"/>
    </source>
</evidence>
<dbReference type="Proteomes" id="UP000035017">
    <property type="component" value="Unassembled WGS sequence"/>
</dbReference>
<feature type="transmembrane region" description="Helical" evidence="1">
    <location>
        <begin position="12"/>
        <end position="31"/>
    </location>
</feature>
<dbReference type="EMBL" id="JXQV01000008">
    <property type="protein sequence ID" value="KIQ03429.1"/>
    <property type="molecule type" value="Genomic_DNA"/>
</dbReference>